<evidence type="ECO:0000313" key="2">
    <source>
        <dbReference type="EMBL" id="KAI5425701.1"/>
    </source>
</evidence>
<sequence>MASKAKSTKATKESLLLANMLPSVTSIAKQEYVMSDMFECVIHHEGMFVEFNILGYDGLEEVWQVDPDFWSYFEVLGGLKDLGYSKVESLWYYDAMDDNELVLLKDDT</sequence>
<dbReference type="InterPro" id="IPR058594">
    <property type="entry name" value="PB1-like_dom_pln"/>
</dbReference>
<feature type="domain" description="PB1-like" evidence="1">
    <location>
        <begin position="34"/>
        <end position="107"/>
    </location>
</feature>
<comment type="caution">
    <text evidence="2">The sequence shown here is derived from an EMBL/GenBank/DDBJ whole genome shotgun (WGS) entry which is preliminary data.</text>
</comment>
<dbReference type="EMBL" id="JAMSHJ010000003">
    <property type="protein sequence ID" value="KAI5425701.1"/>
    <property type="molecule type" value="Genomic_DNA"/>
</dbReference>
<dbReference type="Pfam" id="PF26130">
    <property type="entry name" value="PB1-like"/>
    <property type="match status" value="1"/>
</dbReference>
<evidence type="ECO:0000259" key="1">
    <source>
        <dbReference type="Pfam" id="PF26130"/>
    </source>
</evidence>
<proteinExistence type="predicted"/>
<name>A0A9D4XVY6_PEA</name>
<keyword evidence="3" id="KW-1185">Reference proteome</keyword>
<organism evidence="2 3">
    <name type="scientific">Pisum sativum</name>
    <name type="common">Garden pea</name>
    <name type="synonym">Lathyrus oleraceus</name>
    <dbReference type="NCBI Taxonomy" id="3888"/>
    <lineage>
        <taxon>Eukaryota</taxon>
        <taxon>Viridiplantae</taxon>
        <taxon>Streptophyta</taxon>
        <taxon>Embryophyta</taxon>
        <taxon>Tracheophyta</taxon>
        <taxon>Spermatophyta</taxon>
        <taxon>Magnoliopsida</taxon>
        <taxon>eudicotyledons</taxon>
        <taxon>Gunneridae</taxon>
        <taxon>Pentapetalae</taxon>
        <taxon>rosids</taxon>
        <taxon>fabids</taxon>
        <taxon>Fabales</taxon>
        <taxon>Fabaceae</taxon>
        <taxon>Papilionoideae</taxon>
        <taxon>50 kb inversion clade</taxon>
        <taxon>NPAAA clade</taxon>
        <taxon>Hologalegina</taxon>
        <taxon>IRL clade</taxon>
        <taxon>Fabeae</taxon>
        <taxon>Lathyrus</taxon>
    </lineage>
</organism>
<evidence type="ECO:0000313" key="3">
    <source>
        <dbReference type="Proteomes" id="UP001058974"/>
    </source>
</evidence>
<dbReference type="Gramene" id="Psat03G0149800-T1">
    <property type="protein sequence ID" value="KAI5425701.1"/>
    <property type="gene ID" value="KIW84_031498"/>
</dbReference>
<reference evidence="2 3" key="1">
    <citation type="journal article" date="2022" name="Nat. Genet.">
        <title>Improved pea reference genome and pan-genome highlight genomic features and evolutionary characteristics.</title>
        <authorList>
            <person name="Yang T."/>
            <person name="Liu R."/>
            <person name="Luo Y."/>
            <person name="Hu S."/>
            <person name="Wang D."/>
            <person name="Wang C."/>
            <person name="Pandey M.K."/>
            <person name="Ge S."/>
            <person name="Xu Q."/>
            <person name="Li N."/>
            <person name="Li G."/>
            <person name="Huang Y."/>
            <person name="Saxena R.K."/>
            <person name="Ji Y."/>
            <person name="Li M."/>
            <person name="Yan X."/>
            <person name="He Y."/>
            <person name="Liu Y."/>
            <person name="Wang X."/>
            <person name="Xiang C."/>
            <person name="Varshney R.K."/>
            <person name="Ding H."/>
            <person name="Gao S."/>
            <person name="Zong X."/>
        </authorList>
    </citation>
    <scope>NUCLEOTIDE SEQUENCE [LARGE SCALE GENOMIC DNA]</scope>
    <source>
        <strain evidence="2 3">cv. Zhongwan 6</strain>
    </source>
</reference>
<accession>A0A9D4XVY6</accession>
<dbReference type="AlphaFoldDB" id="A0A9D4XVY6"/>
<dbReference type="Proteomes" id="UP001058974">
    <property type="component" value="Chromosome 3"/>
</dbReference>
<gene>
    <name evidence="2" type="ORF">KIW84_031498</name>
</gene>
<protein>
    <recommendedName>
        <fullName evidence="1">PB1-like domain-containing protein</fullName>
    </recommendedName>
</protein>